<evidence type="ECO:0000313" key="2">
    <source>
        <dbReference type="EMBL" id="HGQ64057.1"/>
    </source>
</evidence>
<evidence type="ECO:0000313" key="1">
    <source>
        <dbReference type="EMBL" id="HGQ35787.1"/>
    </source>
</evidence>
<gene>
    <name evidence="2" type="ORF">ENU08_02280</name>
    <name evidence="1" type="ORF">ENU41_03810</name>
</gene>
<comment type="caution">
    <text evidence="2">The sequence shown here is derived from an EMBL/GenBank/DDBJ whole genome shotgun (WGS) entry which is preliminary data.</text>
</comment>
<proteinExistence type="predicted"/>
<reference evidence="2" key="1">
    <citation type="journal article" date="2020" name="mSystems">
        <title>Genome- and Community-Level Interaction Insights into Carbon Utilization and Element Cycling Functions of Hydrothermarchaeota in Hydrothermal Sediment.</title>
        <authorList>
            <person name="Zhou Z."/>
            <person name="Liu Y."/>
            <person name="Xu W."/>
            <person name="Pan J."/>
            <person name="Luo Z.H."/>
            <person name="Li M."/>
        </authorList>
    </citation>
    <scope>NUCLEOTIDE SEQUENCE [LARGE SCALE GENOMIC DNA]</scope>
    <source>
        <strain evidence="2">SpSt-637</strain>
        <strain evidence="1">SpSt-667</strain>
    </source>
</reference>
<name>A0A7C4JIV3_9CREN</name>
<sequence>MINNLEARTTLLLFINMLGLSSADVVFHKALRSIDKGLSLTHVLAEVLLYSYLVGKGFEYASIEETIGFTKCDIYARQGISDICVEVETNVVPLEYILEGYDYIIARHVKKVIQTSKSNIRITSFAYPFGVIPLIPIELLKNPEERSREELEKLFNTARRFFNLDIEDFAYLKSIVLGDAYLYDVATLKVVPMHRNSLKRLISTYKDIFNRE</sequence>
<accession>A0A7C4JIV3</accession>
<dbReference type="AlphaFoldDB" id="A0A7C4JIV3"/>
<organism evidence="2">
    <name type="scientific">Ignisphaera aggregans</name>
    <dbReference type="NCBI Taxonomy" id="334771"/>
    <lineage>
        <taxon>Archaea</taxon>
        <taxon>Thermoproteota</taxon>
        <taxon>Thermoprotei</taxon>
        <taxon>Desulfurococcales</taxon>
        <taxon>Desulfurococcaceae</taxon>
        <taxon>Ignisphaera</taxon>
    </lineage>
</organism>
<dbReference type="EMBL" id="DTBD01000017">
    <property type="protein sequence ID" value="HGQ64057.1"/>
    <property type="molecule type" value="Genomic_DNA"/>
</dbReference>
<dbReference type="EMBL" id="DTCK01000021">
    <property type="protein sequence ID" value="HGQ35787.1"/>
    <property type="molecule type" value="Genomic_DNA"/>
</dbReference>
<protein>
    <submittedName>
        <fullName evidence="2">Uncharacterized protein</fullName>
    </submittedName>
</protein>